<organism evidence="2 3">
    <name type="scientific">Methylomirabilis oxygeniifera</name>
    <dbReference type="NCBI Taxonomy" id="671143"/>
    <lineage>
        <taxon>Bacteria</taxon>
        <taxon>Candidatus Methylomirabilota</taxon>
        <taxon>Candidatus Methylomirabilia</taxon>
        <taxon>Candidatus Methylomirabilales</taxon>
        <taxon>Candidatus Methylomirabilaceae</taxon>
        <taxon>Candidatus Methylomirabilis</taxon>
    </lineage>
</organism>
<keyword evidence="1" id="KW-0732">Signal</keyword>
<sequence length="202" mass="22282">MARFFSLLIVVSLAACASGGSGESGLRPGPQRLPTLRTQGDLIIATLPGATVTVEPLTEKGLDAYYARRSTLLNPLKIFPWKTKGLLAFVLRIQNVGRERVSFDPGQAVLVDQQDHRTPALSYDELYPLFSEQRESALALRTLEETMLTKFLVVPPKIDREGLLLFPPADPKAKAVILEVGSFYVGSAEQLLLFEFEVRRAP</sequence>
<dbReference type="PROSITE" id="PS51257">
    <property type="entry name" value="PROKAR_LIPOPROTEIN"/>
    <property type="match status" value="1"/>
</dbReference>
<evidence type="ECO:0000313" key="3">
    <source>
        <dbReference type="Proteomes" id="UP000006898"/>
    </source>
</evidence>
<feature type="signal peptide" evidence="1">
    <location>
        <begin position="1"/>
        <end position="17"/>
    </location>
</feature>
<name>D5MKZ5_METO1</name>
<accession>D5MKZ5</accession>
<protein>
    <recommendedName>
        <fullName evidence="4">Lipoprotein</fullName>
    </recommendedName>
</protein>
<feature type="chain" id="PRO_5003074638" description="Lipoprotein" evidence="1">
    <location>
        <begin position="18"/>
        <end position="202"/>
    </location>
</feature>
<dbReference type="STRING" id="671143.DAMO_2762"/>
<dbReference type="AlphaFoldDB" id="D5MKZ5"/>
<proteinExistence type="predicted"/>
<gene>
    <name evidence="2" type="ORF">DAMO_2762</name>
</gene>
<evidence type="ECO:0000256" key="1">
    <source>
        <dbReference type="SAM" id="SignalP"/>
    </source>
</evidence>
<evidence type="ECO:0000313" key="2">
    <source>
        <dbReference type="EMBL" id="CBE69835.1"/>
    </source>
</evidence>
<dbReference type="HOGENOM" id="CLU_1352575_0_0_0"/>
<evidence type="ECO:0008006" key="4">
    <source>
        <dbReference type="Google" id="ProtNLM"/>
    </source>
</evidence>
<dbReference type="EMBL" id="FP565575">
    <property type="protein sequence ID" value="CBE69835.1"/>
    <property type="molecule type" value="Genomic_DNA"/>
</dbReference>
<reference evidence="2 3" key="1">
    <citation type="journal article" date="2010" name="Nature">
        <title>Nitrite-driven anaerobic methane oxidation by oxygenic bacteria.</title>
        <authorList>
            <person name="Ettwig K.F."/>
            <person name="Butler M.K."/>
            <person name="Le Paslier D."/>
            <person name="Pelletier E."/>
            <person name="Mangenot S."/>
            <person name="Kuypers M.M.M."/>
            <person name="Schreiber F."/>
            <person name="Dutilh B.E."/>
            <person name="Zedelius J."/>
            <person name="de Beer D."/>
            <person name="Gloerich J."/>
            <person name="Wessels H.J.C.T."/>
            <person name="van Allen T."/>
            <person name="Luesken F."/>
            <person name="Wu M."/>
            <person name="van de Pas-Schoonen K.T."/>
            <person name="Op den Camp H.J.M."/>
            <person name="Janssen-Megens E.M."/>
            <person name="Francoijs K-J."/>
            <person name="Stunnenberg H."/>
            <person name="Weissenbach J."/>
            <person name="Jetten M.S.M."/>
            <person name="Strous M."/>
        </authorList>
    </citation>
    <scope>NUCLEOTIDE SEQUENCE [LARGE SCALE GENOMIC DNA]</scope>
</reference>
<dbReference type="KEGG" id="mox:DAMO_2762"/>
<dbReference type="Proteomes" id="UP000006898">
    <property type="component" value="Chromosome"/>
</dbReference>